<evidence type="ECO:0008006" key="4">
    <source>
        <dbReference type="Google" id="ProtNLM"/>
    </source>
</evidence>
<proteinExistence type="predicted"/>
<dbReference type="OrthoDB" id="1933729at2759"/>
<evidence type="ECO:0000313" key="2">
    <source>
        <dbReference type="EMBL" id="KDP37170.1"/>
    </source>
</evidence>
<organism evidence="2 3">
    <name type="scientific">Jatropha curcas</name>
    <name type="common">Barbados nut</name>
    <dbReference type="NCBI Taxonomy" id="180498"/>
    <lineage>
        <taxon>Eukaryota</taxon>
        <taxon>Viridiplantae</taxon>
        <taxon>Streptophyta</taxon>
        <taxon>Embryophyta</taxon>
        <taxon>Tracheophyta</taxon>
        <taxon>Spermatophyta</taxon>
        <taxon>Magnoliopsida</taxon>
        <taxon>eudicotyledons</taxon>
        <taxon>Gunneridae</taxon>
        <taxon>Pentapetalae</taxon>
        <taxon>rosids</taxon>
        <taxon>fabids</taxon>
        <taxon>Malpighiales</taxon>
        <taxon>Euphorbiaceae</taxon>
        <taxon>Crotonoideae</taxon>
        <taxon>Jatropheae</taxon>
        <taxon>Jatropha</taxon>
    </lineage>
</organism>
<feature type="chain" id="PRO_5001639965" description="EGF-like domain-containing protein" evidence="1">
    <location>
        <begin position="30"/>
        <end position="211"/>
    </location>
</feature>
<name>A0A067KY33_JATCU</name>
<dbReference type="PANTHER" id="PTHR33881:SF17">
    <property type="entry name" value="EGF-LIKE DOMAIN-CONTAINING PROTEIN"/>
    <property type="match status" value="1"/>
</dbReference>
<evidence type="ECO:0000313" key="3">
    <source>
        <dbReference type="Proteomes" id="UP000027138"/>
    </source>
</evidence>
<keyword evidence="1" id="KW-0732">Signal</keyword>
<feature type="signal peptide" evidence="1">
    <location>
        <begin position="1"/>
        <end position="29"/>
    </location>
</feature>
<sequence length="211" mass="22242">MERYLNYVSLFSFHLLLFTLFIHNPTATSTNTTFEDDDGLCALVYCGQGTCKNSNNTLLPGFECECYSGWKKIEIGPVTFPSCLIPNCTVDVQCGNGSPPPPPPSAPVPPRPLNLTNPCNLIWCGDGTCMPNGTGHTCQCSEGSANLANNKELPCFQECYFGADCHGLGLGMPISTPPPPSSNSGSKGSSKASSVGELIVTLLAAASLTLL</sequence>
<reference evidence="2 3" key="1">
    <citation type="journal article" date="2014" name="PLoS ONE">
        <title>Global Analysis of Gene Expression Profiles in Physic Nut (Jatropha curcas L.) Seedlings Exposed to Salt Stress.</title>
        <authorList>
            <person name="Zhang L."/>
            <person name="Zhang C."/>
            <person name="Wu P."/>
            <person name="Chen Y."/>
            <person name="Li M."/>
            <person name="Jiang H."/>
            <person name="Wu G."/>
        </authorList>
    </citation>
    <scope>NUCLEOTIDE SEQUENCE [LARGE SCALE GENOMIC DNA]</scope>
    <source>
        <strain evidence="3">cv. GZQX0401</strain>
        <tissue evidence="2">Young leaves</tissue>
    </source>
</reference>
<keyword evidence="3" id="KW-1185">Reference proteome</keyword>
<dbReference type="EMBL" id="KK914415">
    <property type="protein sequence ID" value="KDP37170.1"/>
    <property type="molecule type" value="Genomic_DNA"/>
</dbReference>
<dbReference type="STRING" id="180498.A0A067KY33"/>
<gene>
    <name evidence="2" type="ORF">JCGZ_06226</name>
</gene>
<dbReference type="Proteomes" id="UP000027138">
    <property type="component" value="Unassembled WGS sequence"/>
</dbReference>
<dbReference type="PANTHER" id="PTHR33881">
    <property type="entry name" value="NEUROGENIC LOCUS NOTCH-LIKE PROTEIN"/>
    <property type="match status" value="1"/>
</dbReference>
<evidence type="ECO:0000256" key="1">
    <source>
        <dbReference type="SAM" id="SignalP"/>
    </source>
</evidence>
<protein>
    <recommendedName>
        <fullName evidence="4">EGF-like domain-containing protein</fullName>
    </recommendedName>
</protein>
<dbReference type="AlphaFoldDB" id="A0A067KY33"/>
<accession>A0A067KY33</accession>